<feature type="transmembrane region" description="Helical" evidence="1">
    <location>
        <begin position="105"/>
        <end position="132"/>
    </location>
</feature>
<feature type="transmembrane region" description="Helical" evidence="1">
    <location>
        <begin position="144"/>
        <end position="165"/>
    </location>
</feature>
<dbReference type="InterPro" id="IPR045611">
    <property type="entry name" value="DUF6449"/>
</dbReference>
<proteinExistence type="predicted"/>
<keyword evidence="1" id="KW-1133">Transmembrane helix</keyword>
<dbReference type="EMBL" id="JAKIJS010000001">
    <property type="protein sequence ID" value="MCF6137681.1"/>
    <property type="molecule type" value="Genomic_DNA"/>
</dbReference>
<feature type="transmembrane region" description="Helical" evidence="1">
    <location>
        <begin position="64"/>
        <end position="84"/>
    </location>
</feature>
<dbReference type="PANTHER" id="PTHR39177:SF1">
    <property type="entry name" value="ABC TRANSPORTER PERMEASE YTRC-RELATED"/>
    <property type="match status" value="1"/>
</dbReference>
<evidence type="ECO:0000259" key="2">
    <source>
        <dbReference type="Pfam" id="PF20047"/>
    </source>
</evidence>
<dbReference type="PANTHER" id="PTHR39177">
    <property type="entry name" value="ABC TRANSPORTER PERMEASE YTRC-RELATED"/>
    <property type="match status" value="1"/>
</dbReference>
<dbReference type="Proteomes" id="UP001649381">
    <property type="component" value="Unassembled WGS sequence"/>
</dbReference>
<feature type="transmembrane region" description="Helical" evidence="1">
    <location>
        <begin position="20"/>
        <end position="44"/>
    </location>
</feature>
<gene>
    <name evidence="3" type="ORF">L2716_08055</name>
</gene>
<keyword evidence="1" id="KW-0472">Membrane</keyword>
<evidence type="ECO:0000313" key="4">
    <source>
        <dbReference type="Proteomes" id="UP001649381"/>
    </source>
</evidence>
<dbReference type="RefSeq" id="WP_236333472.1">
    <property type="nucleotide sequence ID" value="NZ_JAKIJS010000001.1"/>
</dbReference>
<sequence>MQSKASWINKEMIVQSFRSVGWVSIIYLVGLLLIMPLQVLMIWSNEENQQYRYFKNVFSINFELQLLLMFAIPVLLGMFLYRYLQVKSASDFMHSLPIKRTKMYTQYFSIGIIYLAVPILITAIILMILHAALGLEHYYTLSEVAQWIGITFANLILVFAATVFIGTMTGLTAVQGVLTYILLLFPAGITALLLMNAKHYLFGFNADYYFNKKLEYYSPIIAAPMLQNTSSEFSILQGMIYLVIAILFFLFGLFIYKRRKLEGVSQALVFNPLKPVFKYGVTFCTMLVGGVYFGETQNSLTWLVVGYLIGSIIGYFVAEMILHKTWRVFTHLKGYFGFAIILALGIFILQFDVTGFEKKVPEAENIERIYFGNHYYEYADKYRPENNTYPKPFLQDASNISAVMKLHEEIIENKSTLNQEYPGHQDLRNVFIVYEMKNDKKVIREYQIPDNGEYDKYLKPIYESMEYKMNFEKILVVNPEDVTRITIDSEGPSSKRVTISSPEKIKEAIEVLKEDVKNETFDSRKQNRGVTSILLFDIAGSGRDYFGEFKPSYVQFEKWLEKEGKLEDARINANDVDYAVVVNHDQIDGSQDIYQYSGEEFQKMNNALKVTSEDEIEESLENSAGHLGANPYVILFHYKNGNRDIRSFYPSDVPDFVKKHFE</sequence>
<keyword evidence="4" id="KW-1185">Reference proteome</keyword>
<feature type="transmembrane region" description="Helical" evidence="1">
    <location>
        <begin position="235"/>
        <end position="256"/>
    </location>
</feature>
<protein>
    <submittedName>
        <fullName evidence="3">ABC transporter permease</fullName>
    </submittedName>
</protein>
<feature type="domain" description="DUF6449" evidence="2">
    <location>
        <begin position="434"/>
        <end position="533"/>
    </location>
</feature>
<dbReference type="Pfam" id="PF20047">
    <property type="entry name" value="DUF6449"/>
    <property type="match status" value="1"/>
</dbReference>
<organism evidence="3 4">
    <name type="scientific">Pseudalkalibacillus berkeleyi</name>
    <dbReference type="NCBI Taxonomy" id="1069813"/>
    <lineage>
        <taxon>Bacteria</taxon>
        <taxon>Bacillati</taxon>
        <taxon>Bacillota</taxon>
        <taxon>Bacilli</taxon>
        <taxon>Bacillales</taxon>
        <taxon>Fictibacillaceae</taxon>
        <taxon>Pseudalkalibacillus</taxon>
    </lineage>
</organism>
<evidence type="ECO:0000313" key="3">
    <source>
        <dbReference type="EMBL" id="MCF6137681.1"/>
    </source>
</evidence>
<comment type="caution">
    <text evidence="3">The sequence shown here is derived from an EMBL/GenBank/DDBJ whole genome shotgun (WGS) entry which is preliminary data.</text>
</comment>
<feature type="transmembrane region" description="Helical" evidence="1">
    <location>
        <begin position="300"/>
        <end position="322"/>
    </location>
</feature>
<keyword evidence="1" id="KW-0812">Transmembrane</keyword>
<reference evidence="3 4" key="1">
    <citation type="submission" date="2022-01" db="EMBL/GenBank/DDBJ databases">
        <title>Alkalihalobacillus sp. EGI L200015, a novel bacterium isolated from a salt lake sediment.</title>
        <authorList>
            <person name="Gao L."/>
            <person name="Fang B.-Z."/>
            <person name="Li W.-J."/>
        </authorList>
    </citation>
    <scope>NUCLEOTIDE SEQUENCE [LARGE SCALE GENOMIC DNA]</scope>
    <source>
        <strain evidence="3 4">KCTC 12718</strain>
    </source>
</reference>
<name>A0ABS9H0Z6_9BACL</name>
<accession>A0ABS9H0Z6</accession>
<dbReference type="InterPro" id="IPR053046">
    <property type="entry name" value="ABC-5_transporter"/>
</dbReference>
<feature type="transmembrane region" description="Helical" evidence="1">
    <location>
        <begin position="276"/>
        <end position="294"/>
    </location>
</feature>
<feature type="transmembrane region" description="Helical" evidence="1">
    <location>
        <begin position="177"/>
        <end position="195"/>
    </location>
</feature>
<feature type="transmembrane region" description="Helical" evidence="1">
    <location>
        <begin position="334"/>
        <end position="351"/>
    </location>
</feature>
<evidence type="ECO:0000256" key="1">
    <source>
        <dbReference type="SAM" id="Phobius"/>
    </source>
</evidence>